<dbReference type="Pfam" id="PF00213">
    <property type="entry name" value="OSCP"/>
    <property type="match status" value="1"/>
</dbReference>
<gene>
    <name evidence="7" type="primary">atpH</name>
    <name evidence="8" type="ORF">ACPOL_2033</name>
</gene>
<dbReference type="PRINTS" id="PR00125">
    <property type="entry name" value="ATPASEDELTA"/>
</dbReference>
<dbReference type="Gene3D" id="1.10.520.20">
    <property type="entry name" value="N-terminal domain of the delta subunit of the F1F0-ATP synthase"/>
    <property type="match status" value="1"/>
</dbReference>
<evidence type="ECO:0000313" key="9">
    <source>
        <dbReference type="Proteomes" id="UP000253606"/>
    </source>
</evidence>
<keyword evidence="6 7" id="KW-0066">ATP synthesis</keyword>
<dbReference type="HAMAP" id="MF_01416">
    <property type="entry name" value="ATP_synth_delta_bact"/>
    <property type="match status" value="1"/>
</dbReference>
<organism evidence="8 9">
    <name type="scientific">Acidisarcina polymorpha</name>
    <dbReference type="NCBI Taxonomy" id="2211140"/>
    <lineage>
        <taxon>Bacteria</taxon>
        <taxon>Pseudomonadati</taxon>
        <taxon>Acidobacteriota</taxon>
        <taxon>Terriglobia</taxon>
        <taxon>Terriglobales</taxon>
        <taxon>Acidobacteriaceae</taxon>
        <taxon>Acidisarcina</taxon>
    </lineage>
</organism>
<reference evidence="8 9" key="1">
    <citation type="journal article" date="2018" name="Front. Microbiol.">
        <title>Hydrolytic Capabilities as a Key to Environmental Success: Chitinolytic and Cellulolytic Acidobacteria From Acidic Sub-arctic Soils and Boreal Peatlands.</title>
        <authorList>
            <person name="Belova S.E."/>
            <person name="Ravin N.V."/>
            <person name="Pankratov T.A."/>
            <person name="Rakitin A.L."/>
            <person name="Ivanova A.A."/>
            <person name="Beletsky A.V."/>
            <person name="Mardanov A.V."/>
            <person name="Sinninghe Damste J.S."/>
            <person name="Dedysh S.N."/>
        </authorList>
    </citation>
    <scope>NUCLEOTIDE SEQUENCE [LARGE SCALE GENOMIC DNA]</scope>
    <source>
        <strain evidence="8 9">SBC82</strain>
    </source>
</reference>
<keyword evidence="7" id="KW-0139">CF(1)</keyword>
<dbReference type="PANTHER" id="PTHR11910">
    <property type="entry name" value="ATP SYNTHASE DELTA CHAIN"/>
    <property type="match status" value="1"/>
</dbReference>
<dbReference type="NCBIfam" id="TIGR01145">
    <property type="entry name" value="ATP_synt_delta"/>
    <property type="match status" value="1"/>
</dbReference>
<sequence length="179" mass="19937">MSLFATRYARAFAEAVEGAKLDPAEVSRQLDDFAFAWDESPQLRQVLEDPVFPSEQKVGILDKLNERIGLSPIVRNFIAVLINHDRIAAFSEVASEYRLEMDRRQGIYEVDIISARPLGDDERQGLEAQVGELAGGRVNARYRQDESLLGGVIVKLGSTVYDGSVRGQLDRLREELAAS</sequence>
<evidence type="ECO:0000256" key="2">
    <source>
        <dbReference type="ARBA" id="ARBA00022448"/>
    </source>
</evidence>
<comment type="function">
    <text evidence="7">This protein is part of the stalk that links CF(0) to CF(1). It either transmits conformational changes from CF(0) to CF(1) or is implicated in proton conduction.</text>
</comment>
<evidence type="ECO:0000256" key="3">
    <source>
        <dbReference type="ARBA" id="ARBA00022781"/>
    </source>
</evidence>
<dbReference type="GO" id="GO:0046933">
    <property type="term" value="F:proton-transporting ATP synthase activity, rotational mechanism"/>
    <property type="evidence" value="ECO:0007669"/>
    <property type="project" value="UniProtKB-UniRule"/>
</dbReference>
<keyword evidence="3 7" id="KW-0375">Hydrogen ion transport</keyword>
<keyword evidence="2 7" id="KW-0813">Transport</keyword>
<keyword evidence="7" id="KW-1003">Cell membrane</keyword>
<evidence type="ECO:0000313" key="8">
    <source>
        <dbReference type="EMBL" id="AXC11369.1"/>
    </source>
</evidence>
<keyword evidence="5 7" id="KW-0472">Membrane</keyword>
<evidence type="ECO:0000256" key="5">
    <source>
        <dbReference type="ARBA" id="ARBA00023136"/>
    </source>
</evidence>
<dbReference type="Proteomes" id="UP000253606">
    <property type="component" value="Chromosome"/>
</dbReference>
<dbReference type="EMBL" id="CP030840">
    <property type="protein sequence ID" value="AXC11369.1"/>
    <property type="molecule type" value="Genomic_DNA"/>
</dbReference>
<name>A0A2Z5FWU6_9BACT</name>
<dbReference type="RefSeq" id="WP_114206818.1">
    <property type="nucleotide sequence ID" value="NZ_CP030840.1"/>
</dbReference>
<dbReference type="GO" id="GO:0005886">
    <property type="term" value="C:plasma membrane"/>
    <property type="evidence" value="ECO:0007669"/>
    <property type="project" value="UniProtKB-SubCell"/>
</dbReference>
<evidence type="ECO:0000256" key="4">
    <source>
        <dbReference type="ARBA" id="ARBA00023065"/>
    </source>
</evidence>
<comment type="function">
    <text evidence="7">F(1)F(0) ATP synthase produces ATP from ADP in the presence of a proton or sodium gradient. F-type ATPases consist of two structural domains, F(1) containing the extramembraneous catalytic core and F(0) containing the membrane proton channel, linked together by a central stalk and a peripheral stalk. During catalysis, ATP synthesis in the catalytic domain of F(1) is coupled via a rotary mechanism of the central stalk subunits to proton translocation.</text>
</comment>
<evidence type="ECO:0000256" key="1">
    <source>
        <dbReference type="ARBA" id="ARBA00004370"/>
    </source>
</evidence>
<dbReference type="KEGG" id="abas:ACPOL_2033"/>
<dbReference type="OrthoDB" id="9802471at2"/>
<keyword evidence="4 7" id="KW-0406">Ion transport</keyword>
<comment type="subcellular location">
    <subcellularLocation>
        <location evidence="7">Cell membrane</location>
        <topology evidence="7">Peripheral membrane protein</topology>
    </subcellularLocation>
    <subcellularLocation>
        <location evidence="1">Membrane</location>
    </subcellularLocation>
</comment>
<protein>
    <recommendedName>
        <fullName evidence="7">ATP synthase subunit delta</fullName>
    </recommendedName>
    <alternativeName>
        <fullName evidence="7">ATP synthase F(1) sector subunit delta</fullName>
    </alternativeName>
    <alternativeName>
        <fullName evidence="7">F-type ATPase subunit delta</fullName>
        <shortName evidence="7">F-ATPase subunit delta</shortName>
    </alternativeName>
</protein>
<dbReference type="InterPro" id="IPR026015">
    <property type="entry name" value="ATP_synth_OSCP/delta_N_sf"/>
</dbReference>
<comment type="similarity">
    <text evidence="7">Belongs to the ATPase delta chain family.</text>
</comment>
<proteinExistence type="inferred from homology"/>
<dbReference type="InterPro" id="IPR000711">
    <property type="entry name" value="ATPase_OSCP/dsu"/>
</dbReference>
<dbReference type="SUPFAM" id="SSF47928">
    <property type="entry name" value="N-terminal domain of the delta subunit of the F1F0-ATP synthase"/>
    <property type="match status" value="1"/>
</dbReference>
<dbReference type="GO" id="GO:0045259">
    <property type="term" value="C:proton-transporting ATP synthase complex"/>
    <property type="evidence" value="ECO:0007669"/>
    <property type="project" value="UniProtKB-KW"/>
</dbReference>
<accession>A0A2Z5FWU6</accession>
<dbReference type="AlphaFoldDB" id="A0A2Z5FWU6"/>
<keyword evidence="9" id="KW-1185">Reference proteome</keyword>
<evidence type="ECO:0000256" key="6">
    <source>
        <dbReference type="ARBA" id="ARBA00023310"/>
    </source>
</evidence>
<evidence type="ECO:0000256" key="7">
    <source>
        <dbReference type="HAMAP-Rule" id="MF_01416"/>
    </source>
</evidence>